<organism evidence="1">
    <name type="scientific">marine sediment metagenome</name>
    <dbReference type="NCBI Taxonomy" id="412755"/>
    <lineage>
        <taxon>unclassified sequences</taxon>
        <taxon>metagenomes</taxon>
        <taxon>ecological metagenomes</taxon>
    </lineage>
</organism>
<proteinExistence type="predicted"/>
<comment type="caution">
    <text evidence="1">The sequence shown here is derived from an EMBL/GenBank/DDBJ whole genome shotgun (WGS) entry which is preliminary data.</text>
</comment>
<dbReference type="AlphaFoldDB" id="A0A0F9CCC3"/>
<accession>A0A0F9CCC3</accession>
<evidence type="ECO:0000313" key="1">
    <source>
        <dbReference type="EMBL" id="KKL24052.1"/>
    </source>
</evidence>
<sequence>MNLEDITFEDFQAYEKIRKSGITNMMSPDVQDLAGISKEIHFAIMRHYEALCDKYPTVRD</sequence>
<gene>
    <name evidence="1" type="ORF">LCGC14_2419170</name>
</gene>
<name>A0A0F9CCC3_9ZZZZ</name>
<reference evidence="1" key="1">
    <citation type="journal article" date="2015" name="Nature">
        <title>Complex archaea that bridge the gap between prokaryotes and eukaryotes.</title>
        <authorList>
            <person name="Spang A."/>
            <person name="Saw J.H."/>
            <person name="Jorgensen S.L."/>
            <person name="Zaremba-Niedzwiedzka K."/>
            <person name="Martijn J."/>
            <person name="Lind A.E."/>
            <person name="van Eijk R."/>
            <person name="Schleper C."/>
            <person name="Guy L."/>
            <person name="Ettema T.J."/>
        </authorList>
    </citation>
    <scope>NUCLEOTIDE SEQUENCE</scope>
</reference>
<dbReference type="EMBL" id="LAZR01036738">
    <property type="protein sequence ID" value="KKL24052.1"/>
    <property type="molecule type" value="Genomic_DNA"/>
</dbReference>
<protein>
    <submittedName>
        <fullName evidence="1">Uncharacterized protein</fullName>
    </submittedName>
</protein>